<evidence type="ECO:0008006" key="3">
    <source>
        <dbReference type="Google" id="ProtNLM"/>
    </source>
</evidence>
<sequence length="179" mass="19835">MTDTAALTRYLDVFPGWLRTLGEDAGALGSMVSSEGQETVRRYATAGLNYIFKSLDLIPDGIDDIGFCDDAFVIRVAAALACEEEPGAKEGVVGRLADDAKLIEDFMGEDYPRLVTYVQTLRKREARGRTVEDIMTDEAVRNTFVHEVSAWAQEYQVPTFTRDVKTLIKLKAFLSAKLA</sequence>
<keyword evidence="2" id="KW-1185">Reference proteome</keyword>
<reference evidence="1 2" key="1">
    <citation type="submission" date="2015-08" db="EMBL/GenBank/DDBJ databases">
        <authorList>
            <person name="Babu N.S."/>
            <person name="Beckwith C.J."/>
            <person name="Beseler K.G."/>
            <person name="Brison A."/>
            <person name="Carone J.V."/>
            <person name="Caskin T.P."/>
            <person name="Diamond M."/>
            <person name="Durham M.E."/>
            <person name="Foxe J.M."/>
            <person name="Go M."/>
            <person name="Henderson B.A."/>
            <person name="Jones I.B."/>
            <person name="McGettigan J.A."/>
            <person name="Micheletti S.J."/>
            <person name="Nasrallah M.E."/>
            <person name="Ortiz D."/>
            <person name="Piller C.R."/>
            <person name="Privatt S.R."/>
            <person name="Schneider S.L."/>
            <person name="Sharp S."/>
            <person name="Smith T.C."/>
            <person name="Stanton J.D."/>
            <person name="Ullery H.E."/>
            <person name="Wilson R.J."/>
            <person name="Serrano M.G."/>
            <person name="Buck G."/>
            <person name="Lee V."/>
            <person name="Wang Y."/>
            <person name="Carvalho R."/>
            <person name="Voegtly L."/>
            <person name="Shi R."/>
            <person name="Duckworth R."/>
            <person name="Johnson A."/>
            <person name="Loviza R."/>
            <person name="Walstead R."/>
            <person name="Shah Z."/>
            <person name="Kiflezghi M."/>
            <person name="Wade K."/>
            <person name="Ball S.L."/>
            <person name="Bradley K.W."/>
            <person name="Asai D.J."/>
            <person name="Bowman C.A."/>
            <person name="Russell D.A."/>
            <person name="Pope W.H."/>
            <person name="Jacobs-Sera D."/>
            <person name="Hendrix R.W."/>
            <person name="Hatfull G.F."/>
        </authorList>
    </citation>
    <scope>NUCLEOTIDE SEQUENCE [LARGE SCALE GENOMIC DNA]</scope>
    <source>
        <strain evidence="1 2">DSM 27648</strain>
    </source>
</reference>
<evidence type="ECO:0000313" key="1">
    <source>
        <dbReference type="EMBL" id="AKU94357.1"/>
    </source>
</evidence>
<dbReference type="AlphaFoldDB" id="A0A0K1PLF6"/>
<dbReference type="KEGG" id="llu:AKJ09_01021"/>
<gene>
    <name evidence="1" type="ORF">AKJ09_01021</name>
</gene>
<name>A0A0K1PLF6_9BACT</name>
<protein>
    <recommendedName>
        <fullName evidence="3">DUF1232 domain-containing protein</fullName>
    </recommendedName>
</protein>
<dbReference type="Proteomes" id="UP000064967">
    <property type="component" value="Chromosome"/>
</dbReference>
<evidence type="ECO:0000313" key="2">
    <source>
        <dbReference type="Proteomes" id="UP000064967"/>
    </source>
</evidence>
<dbReference type="EMBL" id="CP012333">
    <property type="protein sequence ID" value="AKU94357.1"/>
    <property type="molecule type" value="Genomic_DNA"/>
</dbReference>
<accession>A0A0K1PLF6</accession>
<proteinExistence type="predicted"/>
<dbReference type="STRING" id="1391654.AKJ09_01021"/>
<dbReference type="OrthoDB" id="5514030at2"/>
<organism evidence="1 2">
    <name type="scientific">Labilithrix luteola</name>
    <dbReference type="NCBI Taxonomy" id="1391654"/>
    <lineage>
        <taxon>Bacteria</taxon>
        <taxon>Pseudomonadati</taxon>
        <taxon>Myxococcota</taxon>
        <taxon>Polyangia</taxon>
        <taxon>Polyangiales</taxon>
        <taxon>Labilitrichaceae</taxon>
        <taxon>Labilithrix</taxon>
    </lineage>
</organism>
<dbReference type="RefSeq" id="WP_146645964.1">
    <property type="nucleotide sequence ID" value="NZ_CP012333.1"/>
</dbReference>